<comment type="caution">
    <text evidence="3">The sequence shown here is derived from an EMBL/GenBank/DDBJ whole genome shotgun (WGS) entry which is preliminary data.</text>
</comment>
<dbReference type="Pfam" id="PF14698">
    <property type="entry name" value="ASL_C2"/>
    <property type="match status" value="1"/>
</dbReference>
<evidence type="ECO:0000259" key="2">
    <source>
        <dbReference type="Pfam" id="PF14698"/>
    </source>
</evidence>
<dbReference type="FunFam" id="1.10.40.30:FF:000001">
    <property type="entry name" value="Argininosuccinate lyase"/>
    <property type="match status" value="1"/>
</dbReference>
<dbReference type="InterPro" id="IPR009049">
    <property type="entry name" value="Argininosuccinate_lyase"/>
</dbReference>
<dbReference type="SUPFAM" id="SSF48557">
    <property type="entry name" value="L-aspartase-like"/>
    <property type="match status" value="1"/>
</dbReference>
<dbReference type="InterPro" id="IPR008948">
    <property type="entry name" value="L-Aspartase-like"/>
</dbReference>
<name>A0A7J6WV75_THATH</name>
<dbReference type="Gene3D" id="1.10.40.30">
    <property type="entry name" value="Fumarase/aspartase (C-terminal domain)"/>
    <property type="match status" value="1"/>
</dbReference>
<dbReference type="GO" id="GO:0004056">
    <property type="term" value="F:argininosuccinate lyase activity"/>
    <property type="evidence" value="ECO:0007669"/>
    <property type="project" value="InterPro"/>
</dbReference>
<evidence type="ECO:0000256" key="1">
    <source>
        <dbReference type="ARBA" id="ARBA00010755"/>
    </source>
</evidence>
<dbReference type="GO" id="GO:0005829">
    <property type="term" value="C:cytosol"/>
    <property type="evidence" value="ECO:0007669"/>
    <property type="project" value="TreeGrafter"/>
</dbReference>
<dbReference type="EMBL" id="JABWDY010009582">
    <property type="protein sequence ID" value="KAF5201311.1"/>
    <property type="molecule type" value="Genomic_DNA"/>
</dbReference>
<organism evidence="3 4">
    <name type="scientific">Thalictrum thalictroides</name>
    <name type="common">Rue-anemone</name>
    <name type="synonym">Anemone thalictroides</name>
    <dbReference type="NCBI Taxonomy" id="46969"/>
    <lineage>
        <taxon>Eukaryota</taxon>
        <taxon>Viridiplantae</taxon>
        <taxon>Streptophyta</taxon>
        <taxon>Embryophyta</taxon>
        <taxon>Tracheophyta</taxon>
        <taxon>Spermatophyta</taxon>
        <taxon>Magnoliopsida</taxon>
        <taxon>Ranunculales</taxon>
        <taxon>Ranunculaceae</taxon>
        <taxon>Thalictroideae</taxon>
        <taxon>Thalictrum</taxon>
    </lineage>
</organism>
<feature type="domain" description="Argininosuccinate lyase C-terminal" evidence="2">
    <location>
        <begin position="85"/>
        <end position="153"/>
    </location>
</feature>
<protein>
    <submittedName>
        <fullName evidence="3">Argininosuccinate lyase</fullName>
    </submittedName>
</protein>
<dbReference type="PANTHER" id="PTHR43814:SF1">
    <property type="entry name" value="ARGININOSUCCINATE LYASE"/>
    <property type="match status" value="1"/>
</dbReference>
<accession>A0A7J6WV75</accession>
<dbReference type="OrthoDB" id="2561043at2759"/>
<comment type="similarity">
    <text evidence="1">Belongs to the lyase 1 family. Argininosuccinate lyase subfamily.</text>
</comment>
<dbReference type="AlphaFoldDB" id="A0A7J6WV75"/>
<sequence>MPQKKNPDPMELVRGKSARVVGDLMTLLILCKGLPQAYNRDLQEDKEPLFDSVNTIMGMLEVSTEFAQNITFNQERIQKALPSGFLDATTLADYLVNKAIPFRTAHDIVGRSVALGLSANKQLQELTLVELKSINSVFQEDVYEFLGVQNSVKKFCSYGSTGSECVAEQLNFWVSKLEIK</sequence>
<dbReference type="Proteomes" id="UP000554482">
    <property type="component" value="Unassembled WGS sequence"/>
</dbReference>
<proteinExistence type="inferred from homology"/>
<evidence type="ECO:0000313" key="3">
    <source>
        <dbReference type="EMBL" id="KAF5201311.1"/>
    </source>
</evidence>
<keyword evidence="3" id="KW-0456">Lyase</keyword>
<gene>
    <name evidence="3" type="ORF">FRX31_009100</name>
</gene>
<keyword evidence="4" id="KW-1185">Reference proteome</keyword>
<reference evidence="3 4" key="1">
    <citation type="submission" date="2020-06" db="EMBL/GenBank/DDBJ databases">
        <title>Transcriptomic and genomic resources for Thalictrum thalictroides and T. hernandezii: Facilitating candidate gene discovery in an emerging model plant lineage.</title>
        <authorList>
            <person name="Arias T."/>
            <person name="Riano-Pachon D.M."/>
            <person name="Di Stilio V.S."/>
        </authorList>
    </citation>
    <scope>NUCLEOTIDE SEQUENCE [LARGE SCALE GENOMIC DNA]</scope>
    <source>
        <strain evidence="4">cv. WT478/WT964</strain>
        <tissue evidence="3">Leaves</tissue>
    </source>
</reference>
<evidence type="ECO:0000313" key="4">
    <source>
        <dbReference type="Proteomes" id="UP000554482"/>
    </source>
</evidence>
<dbReference type="InterPro" id="IPR029419">
    <property type="entry name" value="Arg_succ_lyase_C"/>
</dbReference>
<dbReference type="Gene3D" id="1.20.200.10">
    <property type="entry name" value="Fumarase/aspartase (Central domain)"/>
    <property type="match status" value="1"/>
</dbReference>
<dbReference type="PANTHER" id="PTHR43814">
    <property type="entry name" value="ARGININOSUCCINATE LYASE"/>
    <property type="match status" value="1"/>
</dbReference>
<dbReference type="GO" id="GO:0042450">
    <property type="term" value="P:L-arginine biosynthetic process via ornithine"/>
    <property type="evidence" value="ECO:0007669"/>
    <property type="project" value="InterPro"/>
</dbReference>